<dbReference type="AlphaFoldDB" id="I3SR93"/>
<name>I3SR93_LOTJA</name>
<dbReference type="InterPro" id="IPR001401">
    <property type="entry name" value="Dynamin_GTPase"/>
</dbReference>
<dbReference type="PANTHER" id="PTHR11566:SF224">
    <property type="entry name" value="DYNAMIN-RELATED PROTEIN 1E-LIKE"/>
    <property type="match status" value="1"/>
</dbReference>
<dbReference type="GO" id="GO:0008017">
    <property type="term" value="F:microtubule binding"/>
    <property type="evidence" value="ECO:0007669"/>
    <property type="project" value="TreeGrafter"/>
</dbReference>
<reference evidence="5" key="1">
    <citation type="submission" date="2012-05" db="EMBL/GenBank/DDBJ databases">
        <authorList>
            <person name="Krishnakumar V."/>
            <person name="Cheung F."/>
            <person name="Xiao Y."/>
            <person name="Chan A."/>
            <person name="Moskal W.A."/>
            <person name="Town C.D."/>
        </authorList>
    </citation>
    <scope>NUCLEOTIDE SEQUENCE</scope>
</reference>
<dbReference type="EMBL" id="BT142991">
    <property type="protein sequence ID" value="AFK42785.1"/>
    <property type="molecule type" value="mRNA"/>
</dbReference>
<feature type="domain" description="Dynamin-type G" evidence="4">
    <location>
        <begin position="33"/>
        <end position="283"/>
    </location>
</feature>
<dbReference type="PANTHER" id="PTHR11566">
    <property type="entry name" value="DYNAMIN"/>
    <property type="match status" value="1"/>
</dbReference>
<evidence type="ECO:0000313" key="5">
    <source>
        <dbReference type="EMBL" id="AFK42785.1"/>
    </source>
</evidence>
<dbReference type="PROSITE" id="PS00410">
    <property type="entry name" value="G_DYNAMIN_1"/>
    <property type="match status" value="1"/>
</dbReference>
<evidence type="ECO:0000256" key="2">
    <source>
        <dbReference type="ARBA" id="ARBA00023134"/>
    </source>
</evidence>
<dbReference type="InterPro" id="IPR030381">
    <property type="entry name" value="G_DYNAMIN_dom"/>
</dbReference>
<dbReference type="InterPro" id="IPR000375">
    <property type="entry name" value="Dynamin_stalk"/>
</dbReference>
<dbReference type="InterPro" id="IPR045063">
    <property type="entry name" value="Dynamin_N"/>
</dbReference>
<dbReference type="GO" id="GO:0005737">
    <property type="term" value="C:cytoplasm"/>
    <property type="evidence" value="ECO:0007669"/>
    <property type="project" value="TreeGrafter"/>
</dbReference>
<protein>
    <recommendedName>
        <fullName evidence="4">Dynamin-type G domain-containing protein</fullName>
    </recommendedName>
</protein>
<keyword evidence="1 3" id="KW-0547">Nucleotide-binding</keyword>
<dbReference type="GO" id="GO:0005874">
    <property type="term" value="C:microtubule"/>
    <property type="evidence" value="ECO:0007669"/>
    <property type="project" value="TreeGrafter"/>
</dbReference>
<dbReference type="Pfam" id="PF00350">
    <property type="entry name" value="Dynamin_N"/>
    <property type="match status" value="1"/>
</dbReference>
<dbReference type="GO" id="GO:0003924">
    <property type="term" value="F:GTPase activity"/>
    <property type="evidence" value="ECO:0007669"/>
    <property type="project" value="InterPro"/>
</dbReference>
<dbReference type="PROSITE" id="PS51718">
    <property type="entry name" value="G_DYNAMIN_2"/>
    <property type="match status" value="1"/>
</dbReference>
<dbReference type="SMART" id="SM00053">
    <property type="entry name" value="DYNc"/>
    <property type="match status" value="1"/>
</dbReference>
<accession>I3SR93</accession>
<evidence type="ECO:0000259" key="4">
    <source>
        <dbReference type="PROSITE" id="PS51718"/>
    </source>
</evidence>
<sequence>MANMKSLVALVNRIERFCRALGEDGDAILPTLLEPLPSIAVVGPQSSGKSSVLCSILGHDLLPRGSGIVTRRPLELQLHKIEEGLQEYAEFLHLPNTRFTDFSMVRKEIEDETDKTTPTSNQISPVPTHLTIYSPNEGQPESFVRDIESMILSYIEKPNCIILAITPANQDIANSAAIKVSRKVDRAGVRTYGVLTKFDLMNRGKIVLSGRSCGLRNPWVGIVNCSHEDINSNVDMIAARQREREFFATIPDYAHLASMMGSEHLAWLLSKYLEDWIIVNRIPAIQSFIDRSIRELRAEWLCTTVPSDAGARQLAQLLEDAQLLEEDSVLTARRQGCAERLELYQFARYEIEAVLWSG</sequence>
<dbReference type="GO" id="GO:0016020">
    <property type="term" value="C:membrane"/>
    <property type="evidence" value="ECO:0007669"/>
    <property type="project" value="TreeGrafter"/>
</dbReference>
<organism evidence="5">
    <name type="scientific">Lotus japonicus</name>
    <name type="common">Lotus corniculatus var. japonicus</name>
    <dbReference type="NCBI Taxonomy" id="34305"/>
    <lineage>
        <taxon>Eukaryota</taxon>
        <taxon>Viridiplantae</taxon>
        <taxon>Streptophyta</taxon>
        <taxon>Embryophyta</taxon>
        <taxon>Tracheophyta</taxon>
        <taxon>Spermatophyta</taxon>
        <taxon>Magnoliopsida</taxon>
        <taxon>eudicotyledons</taxon>
        <taxon>Gunneridae</taxon>
        <taxon>Pentapetalae</taxon>
        <taxon>rosids</taxon>
        <taxon>fabids</taxon>
        <taxon>Fabales</taxon>
        <taxon>Fabaceae</taxon>
        <taxon>Papilionoideae</taxon>
        <taxon>50 kb inversion clade</taxon>
        <taxon>NPAAA clade</taxon>
        <taxon>Hologalegina</taxon>
        <taxon>robinioid clade</taxon>
        <taxon>Loteae</taxon>
        <taxon>Lotus</taxon>
    </lineage>
</organism>
<dbReference type="InterPro" id="IPR019762">
    <property type="entry name" value="Dynamin_GTPase_CS"/>
</dbReference>
<dbReference type="GO" id="GO:0005525">
    <property type="term" value="F:GTP binding"/>
    <property type="evidence" value="ECO:0007669"/>
    <property type="project" value="UniProtKB-KW"/>
</dbReference>
<dbReference type="InterPro" id="IPR027417">
    <property type="entry name" value="P-loop_NTPase"/>
</dbReference>
<comment type="similarity">
    <text evidence="3">Belongs to the TRAFAC class dynamin-like GTPase superfamily. Dynamin/Fzo/YdjA family.</text>
</comment>
<dbReference type="Gene3D" id="3.40.50.300">
    <property type="entry name" value="P-loop containing nucleotide triphosphate hydrolases"/>
    <property type="match status" value="1"/>
</dbReference>
<evidence type="ECO:0000256" key="1">
    <source>
        <dbReference type="ARBA" id="ARBA00022741"/>
    </source>
</evidence>
<evidence type="ECO:0000256" key="3">
    <source>
        <dbReference type="RuleBase" id="RU003932"/>
    </source>
</evidence>
<dbReference type="SUPFAM" id="SSF52540">
    <property type="entry name" value="P-loop containing nucleoside triphosphate hydrolases"/>
    <property type="match status" value="1"/>
</dbReference>
<dbReference type="PRINTS" id="PR00195">
    <property type="entry name" value="DYNAMIN"/>
</dbReference>
<keyword evidence="2 3" id="KW-0342">GTP-binding</keyword>
<dbReference type="CDD" id="cd08771">
    <property type="entry name" value="DLP_1"/>
    <property type="match status" value="1"/>
</dbReference>
<proteinExistence type="evidence at transcript level"/>
<dbReference type="InterPro" id="IPR022812">
    <property type="entry name" value="Dynamin"/>
</dbReference>
<dbReference type="Pfam" id="PF01031">
    <property type="entry name" value="Dynamin_M"/>
    <property type="match status" value="1"/>
</dbReference>